<accession>K2SER2</accession>
<dbReference type="HOGENOM" id="CLU_1219886_0_0_1"/>
<evidence type="ECO:0000313" key="2">
    <source>
        <dbReference type="Proteomes" id="UP000007129"/>
    </source>
</evidence>
<organism evidence="1 2">
    <name type="scientific">Macrophomina phaseolina (strain MS6)</name>
    <name type="common">Charcoal rot fungus</name>
    <dbReference type="NCBI Taxonomy" id="1126212"/>
    <lineage>
        <taxon>Eukaryota</taxon>
        <taxon>Fungi</taxon>
        <taxon>Dikarya</taxon>
        <taxon>Ascomycota</taxon>
        <taxon>Pezizomycotina</taxon>
        <taxon>Dothideomycetes</taxon>
        <taxon>Dothideomycetes incertae sedis</taxon>
        <taxon>Botryosphaeriales</taxon>
        <taxon>Botryosphaeriaceae</taxon>
        <taxon>Macrophomina</taxon>
    </lineage>
</organism>
<dbReference type="Proteomes" id="UP000007129">
    <property type="component" value="Unassembled WGS sequence"/>
</dbReference>
<proteinExistence type="predicted"/>
<comment type="caution">
    <text evidence="1">The sequence shown here is derived from an EMBL/GenBank/DDBJ whole genome shotgun (WGS) entry which is preliminary data.</text>
</comment>
<reference evidence="1 2" key="1">
    <citation type="journal article" date="2012" name="BMC Genomics">
        <title>Tools to kill: Genome of one of the most destructive plant pathogenic fungi Macrophomina phaseolina.</title>
        <authorList>
            <person name="Islam M.S."/>
            <person name="Haque M.S."/>
            <person name="Islam M.M."/>
            <person name="Emdad E.M."/>
            <person name="Halim A."/>
            <person name="Hossen Q.M.M."/>
            <person name="Hossain M.Z."/>
            <person name="Ahmed B."/>
            <person name="Rahim S."/>
            <person name="Rahman M.S."/>
            <person name="Alam M.M."/>
            <person name="Hou S."/>
            <person name="Wan X."/>
            <person name="Saito J.A."/>
            <person name="Alam M."/>
        </authorList>
    </citation>
    <scope>NUCLEOTIDE SEQUENCE [LARGE SCALE GENOMIC DNA]</scope>
    <source>
        <strain evidence="1 2">MS6</strain>
    </source>
</reference>
<dbReference type="EMBL" id="AHHD01000302">
    <property type="protein sequence ID" value="EKG15335.1"/>
    <property type="molecule type" value="Genomic_DNA"/>
</dbReference>
<protein>
    <submittedName>
        <fullName evidence="1">Uncharacterized protein</fullName>
    </submittedName>
</protein>
<dbReference type="AlphaFoldDB" id="K2SER2"/>
<evidence type="ECO:0000313" key="1">
    <source>
        <dbReference type="EMBL" id="EKG15335.1"/>
    </source>
</evidence>
<dbReference type="VEuPathDB" id="FungiDB:MPH_07463"/>
<gene>
    <name evidence="1" type="ORF">MPH_07463</name>
</gene>
<name>K2SER2_MACPH</name>
<sequence>MSFALKIKALPSTGTPQPLNKVANMQTPMVAQSQDIGAHYAPASLEIYCSILSRLPNLAASPDDDPMHSRNIFEGLNRVLEKTWRRERRPANQRTKLLSQGMMITAHENLTERYVSRGTITSAWLTVPGAGNRVPHEFHSGSTADDGNEHALFDSLTMPDPIDWYGRAAHLSFSLILNTCTLSGPQTRQTSGNVLDLPAMPFPQIICPCLLPQILNGETFNSTFRKN</sequence>
<dbReference type="InParanoid" id="K2SER2"/>